<evidence type="ECO:0000313" key="3">
    <source>
        <dbReference type="Proteomes" id="UP000594263"/>
    </source>
</evidence>
<evidence type="ECO:0008006" key="4">
    <source>
        <dbReference type="Google" id="ProtNLM"/>
    </source>
</evidence>
<feature type="compositionally biased region" description="Polar residues" evidence="1">
    <location>
        <begin position="200"/>
        <end position="209"/>
    </location>
</feature>
<feature type="compositionally biased region" description="Low complexity" evidence="1">
    <location>
        <begin position="279"/>
        <end position="288"/>
    </location>
</feature>
<evidence type="ECO:0000256" key="1">
    <source>
        <dbReference type="SAM" id="MobiDB-lite"/>
    </source>
</evidence>
<proteinExistence type="predicted"/>
<dbReference type="OMA" id="DICLEFE"/>
<keyword evidence="3" id="KW-1185">Reference proteome</keyword>
<dbReference type="PANTHER" id="PTHR35499:SF1">
    <property type="entry name" value="DUF3741 DOMAIN-CONTAINING PROTEIN"/>
    <property type="match status" value="1"/>
</dbReference>
<evidence type="ECO:0000313" key="2">
    <source>
        <dbReference type="EnsemblPlants" id="Kaladp0024s0403.1.v1.1"/>
    </source>
</evidence>
<sequence>MNRPQPQRPHRPADTPSGCFSALLRCLLCDQTLAATRLSTSTLAPPHRSTRFVDLLLDRDPVVGIDDKPGPPGGDQPQLPIVARLMGLDTLPDMTWVPNVARGSFGRSKSVNSVDYLLRFNPGNKSSSLHRRANTSLSFREVPDHHHFLVLRLENSKPKTSARMKNEEKSRAGNKKTRNTEQNYGQVKMRTPRRVAGKDSASQSPASSDWKQKSDYYYYYYRKPQAKKRPSKATCHKEVKLSSSSRPTQPEEANMRNTARPVSDQWSLTQRSPRRRASDSAAVSGSSRPQGEEKRRSNRKLSKVEDQSSESHGEMMMKRIKWLVEQDLEMKRWNCKNKEDVFLCRDDPRLGMETGILDELVTQIVHDLASCDM</sequence>
<organism evidence="2 3">
    <name type="scientific">Kalanchoe fedtschenkoi</name>
    <name type="common">Lavender scallops</name>
    <name type="synonym">South American air plant</name>
    <dbReference type="NCBI Taxonomy" id="63787"/>
    <lineage>
        <taxon>Eukaryota</taxon>
        <taxon>Viridiplantae</taxon>
        <taxon>Streptophyta</taxon>
        <taxon>Embryophyta</taxon>
        <taxon>Tracheophyta</taxon>
        <taxon>Spermatophyta</taxon>
        <taxon>Magnoliopsida</taxon>
        <taxon>eudicotyledons</taxon>
        <taxon>Gunneridae</taxon>
        <taxon>Pentapetalae</taxon>
        <taxon>Saxifragales</taxon>
        <taxon>Crassulaceae</taxon>
        <taxon>Kalanchoe</taxon>
    </lineage>
</organism>
<reference evidence="2" key="1">
    <citation type="submission" date="2021-01" db="UniProtKB">
        <authorList>
            <consortium name="EnsemblPlants"/>
        </authorList>
    </citation>
    <scope>IDENTIFICATION</scope>
</reference>
<dbReference type="PANTHER" id="PTHR35499">
    <property type="entry name" value="OS05G0128300 PROTEIN"/>
    <property type="match status" value="1"/>
</dbReference>
<dbReference type="AlphaFoldDB" id="A0A7N0T6N6"/>
<dbReference type="EnsemblPlants" id="Kaladp0024s0403.1.v1.1">
    <property type="protein sequence ID" value="Kaladp0024s0403.1.v1.1"/>
    <property type="gene ID" value="Kaladp0024s0403.v1.1"/>
</dbReference>
<feature type="compositionally biased region" description="Basic and acidic residues" evidence="1">
    <location>
        <begin position="302"/>
        <end position="313"/>
    </location>
</feature>
<dbReference type="Proteomes" id="UP000594263">
    <property type="component" value="Unplaced"/>
</dbReference>
<accession>A0A7N0T6N6</accession>
<feature type="region of interest" description="Disordered" evidence="1">
    <location>
        <begin position="151"/>
        <end position="209"/>
    </location>
</feature>
<dbReference type="Gramene" id="Kaladp0024s0403.1.v1.1">
    <property type="protein sequence ID" value="Kaladp0024s0403.1.v1.1"/>
    <property type="gene ID" value="Kaladp0024s0403.v1.1"/>
</dbReference>
<name>A0A7N0T6N6_KALFE</name>
<protein>
    <recommendedName>
        <fullName evidence="4">DUF3741 domain-containing protein</fullName>
    </recommendedName>
</protein>
<feature type="region of interest" description="Disordered" evidence="1">
    <location>
        <begin position="227"/>
        <end position="313"/>
    </location>
</feature>